<accession>A0A6T6PAF6</accession>
<dbReference type="EMBL" id="HBFP01013599">
    <property type="protein sequence ID" value="CAD8825430.1"/>
    <property type="molecule type" value="Transcribed_RNA"/>
</dbReference>
<feature type="transmembrane region" description="Helical" evidence="1">
    <location>
        <begin position="41"/>
        <end position="60"/>
    </location>
</feature>
<keyword evidence="1" id="KW-1133">Transmembrane helix</keyword>
<sequence>MEIDEELGEYLNMGVSEFSVRWSERFGRDGMSDIRIRIPNFVVFFPSLVALILGMLWIHISNRISGSLSALECQNSLHSTHSLRLQNEIEVDLLTILAVITERFNADEIQYWISPGAALLSLEMKDKNGDDNGIQLELSPFHDGLDLSVLTQDSTRILMILGTLFEFGIEVVETHYGLRIFHQSGIVNVLTDYKIPFLDIMFMKQLELKESVGGNVANRNQILVNDCCTCDRSSVSICNKKLCTCRICWFYENEIFPLRNAFLNRQNSIHISIPHNISLILLPNYDQDQTMNSNFHMIDLV</sequence>
<dbReference type="EMBL" id="HBFP01013600">
    <property type="protein sequence ID" value="CAD8825431.1"/>
    <property type="molecule type" value="Transcribed_RNA"/>
</dbReference>
<evidence type="ECO:0000256" key="1">
    <source>
        <dbReference type="SAM" id="Phobius"/>
    </source>
</evidence>
<keyword evidence="1" id="KW-0472">Membrane</keyword>
<evidence type="ECO:0000313" key="3">
    <source>
        <dbReference type="EMBL" id="CAD8825431.1"/>
    </source>
</evidence>
<organism evidence="3">
    <name type="scientific">Timspurckia oligopyrenoides</name>
    <dbReference type="NCBI Taxonomy" id="708627"/>
    <lineage>
        <taxon>Eukaryota</taxon>
        <taxon>Rhodophyta</taxon>
        <taxon>Bangiophyceae</taxon>
        <taxon>Porphyridiales</taxon>
        <taxon>Porphyridiaceae</taxon>
        <taxon>Timspurckia</taxon>
    </lineage>
</organism>
<reference evidence="3" key="1">
    <citation type="submission" date="2021-01" db="EMBL/GenBank/DDBJ databases">
        <authorList>
            <person name="Corre E."/>
            <person name="Pelletier E."/>
            <person name="Niang G."/>
            <person name="Scheremetjew M."/>
            <person name="Finn R."/>
            <person name="Kale V."/>
            <person name="Holt S."/>
            <person name="Cochrane G."/>
            <person name="Meng A."/>
            <person name="Brown T."/>
            <person name="Cohen L."/>
        </authorList>
    </citation>
    <scope>NUCLEOTIDE SEQUENCE</scope>
    <source>
        <strain evidence="3">CCMP3278</strain>
    </source>
</reference>
<keyword evidence="1" id="KW-0812">Transmembrane</keyword>
<name>A0A6T6PAF6_9RHOD</name>
<dbReference type="AlphaFoldDB" id="A0A6T6PAF6"/>
<protein>
    <submittedName>
        <fullName evidence="3">Uncharacterized protein</fullName>
    </submittedName>
</protein>
<gene>
    <name evidence="2" type="ORF">TOLI1172_LOCUS9829</name>
    <name evidence="3" type="ORF">TOLI1172_LOCUS9830</name>
</gene>
<proteinExistence type="predicted"/>
<evidence type="ECO:0000313" key="2">
    <source>
        <dbReference type="EMBL" id="CAD8825430.1"/>
    </source>
</evidence>